<dbReference type="GO" id="GO:0005524">
    <property type="term" value="F:ATP binding"/>
    <property type="evidence" value="ECO:0007669"/>
    <property type="project" value="UniProtKB-KW"/>
</dbReference>
<dbReference type="CDD" id="cd18573">
    <property type="entry name" value="ABC_6TM_ABCB10_like"/>
    <property type="match status" value="1"/>
</dbReference>
<dbReference type="GO" id="GO:0005743">
    <property type="term" value="C:mitochondrial inner membrane"/>
    <property type="evidence" value="ECO:0007669"/>
    <property type="project" value="TreeGrafter"/>
</dbReference>
<dbReference type="Gene3D" id="1.20.1560.10">
    <property type="entry name" value="ABC transporter type 1, transmembrane domain"/>
    <property type="match status" value="1"/>
</dbReference>
<feature type="transmembrane region" description="Helical" evidence="13">
    <location>
        <begin position="84"/>
        <end position="106"/>
    </location>
</feature>
<feature type="compositionally biased region" description="Acidic residues" evidence="12">
    <location>
        <begin position="1203"/>
        <end position="1214"/>
    </location>
</feature>
<gene>
    <name evidence="18" type="ORF">OKA104_LOCUS6405</name>
    <name evidence="17" type="ORF">VCS650_LOCUS4054</name>
</gene>
<dbReference type="SUPFAM" id="SSF103657">
    <property type="entry name" value="BAR/IMD domain-like"/>
    <property type="match status" value="1"/>
</dbReference>
<evidence type="ECO:0000256" key="7">
    <source>
        <dbReference type="ARBA" id="ARBA00022946"/>
    </source>
</evidence>
<evidence type="ECO:0000313" key="17">
    <source>
        <dbReference type="EMBL" id="CAF0801744.1"/>
    </source>
</evidence>
<keyword evidence="8 13" id="KW-1133">Transmembrane helix</keyword>
<evidence type="ECO:0000256" key="4">
    <source>
        <dbReference type="ARBA" id="ARBA00022741"/>
    </source>
</evidence>
<evidence type="ECO:0000256" key="9">
    <source>
        <dbReference type="ARBA" id="ARBA00023128"/>
    </source>
</evidence>
<dbReference type="Pfam" id="PF00664">
    <property type="entry name" value="ABC_membrane"/>
    <property type="match status" value="1"/>
</dbReference>
<feature type="transmembrane region" description="Helical" evidence="13">
    <location>
        <begin position="229"/>
        <end position="249"/>
    </location>
</feature>
<keyword evidence="7" id="KW-0809">Transit peptide</keyword>
<dbReference type="Gene3D" id="3.40.50.300">
    <property type="entry name" value="P-loop containing nucleotide triphosphate hydrolases"/>
    <property type="match status" value="1"/>
</dbReference>
<evidence type="ECO:0000313" key="18">
    <source>
        <dbReference type="EMBL" id="CAF3596802.1"/>
    </source>
</evidence>
<evidence type="ECO:0000313" key="19">
    <source>
        <dbReference type="Proteomes" id="UP000663881"/>
    </source>
</evidence>
<evidence type="ECO:0000259" key="16">
    <source>
        <dbReference type="PROSITE" id="PS50929"/>
    </source>
</evidence>
<dbReference type="InterPro" id="IPR039421">
    <property type="entry name" value="Type_1_exporter"/>
</dbReference>
<keyword evidence="2 11" id="KW-0728">SH3 domain</keyword>
<evidence type="ECO:0000259" key="15">
    <source>
        <dbReference type="PROSITE" id="PS50893"/>
    </source>
</evidence>
<dbReference type="AlphaFoldDB" id="A0A818MZF9"/>
<keyword evidence="6" id="KW-0067">ATP-binding</keyword>
<keyword evidence="9" id="KW-0496">Mitochondrion</keyword>
<evidence type="ECO:0000256" key="5">
    <source>
        <dbReference type="ARBA" id="ARBA00022792"/>
    </source>
</evidence>
<evidence type="ECO:0000256" key="10">
    <source>
        <dbReference type="ARBA" id="ARBA00023136"/>
    </source>
</evidence>
<proteinExistence type="predicted"/>
<dbReference type="SUPFAM" id="SSF52540">
    <property type="entry name" value="P-loop containing nucleoside triphosphate hydrolases"/>
    <property type="match status" value="1"/>
</dbReference>
<comment type="subcellular location">
    <subcellularLocation>
        <location evidence="1">Membrane</location>
        <topology evidence="1">Multi-pass membrane protein</topology>
    </subcellularLocation>
</comment>
<dbReference type="Proteomes" id="UP000663891">
    <property type="component" value="Unassembled WGS sequence"/>
</dbReference>
<reference evidence="18" key="1">
    <citation type="submission" date="2021-02" db="EMBL/GenBank/DDBJ databases">
        <authorList>
            <person name="Nowell W R."/>
        </authorList>
    </citation>
    <scope>NUCLEOTIDE SEQUENCE</scope>
</reference>
<accession>A0A818MZF9</accession>
<dbReference type="InterPro" id="IPR017871">
    <property type="entry name" value="ABC_transporter-like_CS"/>
</dbReference>
<feature type="compositionally biased region" description="Polar residues" evidence="12">
    <location>
        <begin position="1171"/>
        <end position="1181"/>
    </location>
</feature>
<dbReference type="OrthoDB" id="6500128at2759"/>
<dbReference type="InterPro" id="IPR027267">
    <property type="entry name" value="AH/BAR_dom_sf"/>
</dbReference>
<feature type="domain" description="SH3" evidence="14">
    <location>
        <begin position="1102"/>
        <end position="1162"/>
    </location>
</feature>
<feature type="transmembrane region" description="Helical" evidence="13">
    <location>
        <begin position="126"/>
        <end position="150"/>
    </location>
</feature>
<feature type="domain" description="ABC transmembrane type-1" evidence="16">
    <location>
        <begin position="87"/>
        <end position="364"/>
    </location>
</feature>
<evidence type="ECO:0000259" key="14">
    <source>
        <dbReference type="PROSITE" id="PS50002"/>
    </source>
</evidence>
<evidence type="ECO:0000256" key="11">
    <source>
        <dbReference type="PROSITE-ProRule" id="PRU00192"/>
    </source>
</evidence>
<feature type="domain" description="ABC transporter" evidence="15">
    <location>
        <begin position="414"/>
        <end position="658"/>
    </location>
</feature>
<evidence type="ECO:0000256" key="12">
    <source>
        <dbReference type="SAM" id="MobiDB-lite"/>
    </source>
</evidence>
<evidence type="ECO:0000256" key="1">
    <source>
        <dbReference type="ARBA" id="ARBA00004141"/>
    </source>
</evidence>
<dbReference type="PROSITE" id="PS50929">
    <property type="entry name" value="ABC_TM1F"/>
    <property type="match status" value="1"/>
</dbReference>
<dbReference type="SMART" id="SM00326">
    <property type="entry name" value="SH3"/>
    <property type="match status" value="1"/>
</dbReference>
<keyword evidence="5" id="KW-0999">Mitochondrion inner membrane</keyword>
<evidence type="ECO:0000256" key="2">
    <source>
        <dbReference type="ARBA" id="ARBA00022443"/>
    </source>
</evidence>
<dbReference type="InterPro" id="IPR001452">
    <property type="entry name" value="SH3_domain"/>
</dbReference>
<evidence type="ECO:0000256" key="6">
    <source>
        <dbReference type="ARBA" id="ARBA00022840"/>
    </source>
</evidence>
<feature type="region of interest" description="Disordered" evidence="12">
    <location>
        <begin position="1168"/>
        <end position="1214"/>
    </location>
</feature>
<dbReference type="GO" id="GO:0015421">
    <property type="term" value="F:ABC-type oligopeptide transporter activity"/>
    <property type="evidence" value="ECO:0007669"/>
    <property type="project" value="TreeGrafter"/>
</dbReference>
<dbReference type="PANTHER" id="PTHR43394:SF1">
    <property type="entry name" value="ATP-BINDING CASSETTE SUB-FAMILY B MEMBER 10, MITOCHONDRIAL"/>
    <property type="match status" value="1"/>
</dbReference>
<dbReference type="PROSITE" id="PS00211">
    <property type="entry name" value="ABC_TRANSPORTER_1"/>
    <property type="match status" value="1"/>
</dbReference>
<feature type="transmembrane region" description="Helical" evidence="13">
    <location>
        <begin position="347"/>
        <end position="366"/>
    </location>
</feature>
<dbReference type="GO" id="GO:0016887">
    <property type="term" value="F:ATP hydrolysis activity"/>
    <property type="evidence" value="ECO:0007669"/>
    <property type="project" value="InterPro"/>
</dbReference>
<dbReference type="InterPro" id="IPR027417">
    <property type="entry name" value="P-loop_NTPase"/>
</dbReference>
<dbReference type="EMBL" id="CAJOAY010000234">
    <property type="protein sequence ID" value="CAF3596802.1"/>
    <property type="molecule type" value="Genomic_DNA"/>
</dbReference>
<dbReference type="PROSITE" id="PS50893">
    <property type="entry name" value="ABC_TRANSPORTER_2"/>
    <property type="match status" value="1"/>
</dbReference>
<dbReference type="PANTHER" id="PTHR43394">
    <property type="entry name" value="ATP-DEPENDENT PERMEASE MDL1, MITOCHONDRIAL"/>
    <property type="match status" value="1"/>
</dbReference>
<dbReference type="InterPro" id="IPR003439">
    <property type="entry name" value="ABC_transporter-like_ATP-bd"/>
</dbReference>
<dbReference type="EMBL" id="CAJNON010000022">
    <property type="protein sequence ID" value="CAF0801744.1"/>
    <property type="molecule type" value="Genomic_DNA"/>
</dbReference>
<evidence type="ECO:0000256" key="3">
    <source>
        <dbReference type="ARBA" id="ARBA00022692"/>
    </source>
</evidence>
<organism evidence="18 19">
    <name type="scientific">Adineta steineri</name>
    <dbReference type="NCBI Taxonomy" id="433720"/>
    <lineage>
        <taxon>Eukaryota</taxon>
        <taxon>Metazoa</taxon>
        <taxon>Spiralia</taxon>
        <taxon>Gnathifera</taxon>
        <taxon>Rotifera</taxon>
        <taxon>Eurotatoria</taxon>
        <taxon>Bdelloidea</taxon>
        <taxon>Adinetida</taxon>
        <taxon>Adinetidae</taxon>
        <taxon>Adineta</taxon>
    </lineage>
</organism>
<keyword evidence="10 13" id="KW-0472">Membrane</keyword>
<dbReference type="Pfam" id="PF00018">
    <property type="entry name" value="SH3_1"/>
    <property type="match status" value="1"/>
</dbReference>
<dbReference type="FunFam" id="3.40.50.300:FF:000218">
    <property type="entry name" value="Multidrug ABC transporter ATP-binding protein"/>
    <property type="match status" value="1"/>
</dbReference>
<protein>
    <submittedName>
        <fullName evidence="18">Uncharacterized protein</fullName>
    </submittedName>
</protein>
<keyword evidence="4" id="KW-0547">Nucleotide-binding</keyword>
<dbReference type="Gene3D" id="2.30.30.40">
    <property type="entry name" value="SH3 Domains"/>
    <property type="match status" value="1"/>
</dbReference>
<evidence type="ECO:0000256" key="13">
    <source>
        <dbReference type="SAM" id="Phobius"/>
    </source>
</evidence>
<dbReference type="GO" id="GO:0090374">
    <property type="term" value="P:oligopeptide export from mitochondrion"/>
    <property type="evidence" value="ECO:0007669"/>
    <property type="project" value="TreeGrafter"/>
</dbReference>
<dbReference type="Pfam" id="PF00005">
    <property type="entry name" value="ABC_tran"/>
    <property type="match status" value="1"/>
</dbReference>
<name>A0A818MZF9_9BILA</name>
<dbReference type="FunFam" id="1.20.1560.10:FF:000048">
    <property type="entry name" value="ATP-binding cassette sub-family B member 10, mitochondrial"/>
    <property type="match status" value="1"/>
</dbReference>
<comment type="caution">
    <text evidence="18">The sequence shown here is derived from an EMBL/GenBank/DDBJ whole genome shotgun (WGS) entry which is preliminary data.</text>
</comment>
<dbReference type="SMART" id="SM00382">
    <property type="entry name" value="AAA"/>
    <property type="match status" value="1"/>
</dbReference>
<dbReference type="SUPFAM" id="SSF90123">
    <property type="entry name" value="ABC transporter transmembrane region"/>
    <property type="match status" value="1"/>
</dbReference>
<keyword evidence="3 13" id="KW-0812">Transmembrane</keyword>
<dbReference type="Proteomes" id="UP000663881">
    <property type="component" value="Unassembled WGS sequence"/>
</dbReference>
<dbReference type="InterPro" id="IPR036640">
    <property type="entry name" value="ABC1_TM_sf"/>
</dbReference>
<dbReference type="InterPro" id="IPR036028">
    <property type="entry name" value="SH3-like_dom_sf"/>
</dbReference>
<evidence type="ECO:0000256" key="8">
    <source>
        <dbReference type="ARBA" id="ARBA00022989"/>
    </source>
</evidence>
<dbReference type="PROSITE" id="PS50002">
    <property type="entry name" value="SH3"/>
    <property type="match status" value="1"/>
</dbReference>
<dbReference type="InterPro" id="IPR003593">
    <property type="entry name" value="AAA+_ATPase"/>
</dbReference>
<dbReference type="SUPFAM" id="SSF50044">
    <property type="entry name" value="SH3-domain"/>
    <property type="match status" value="1"/>
</dbReference>
<sequence length="1214" mass="136431">MIFHRLTLLSSFVHRSSTFLTRSPQCQLFKLNPNRQFSLTPIRSQRGDRPPISTKNAPKRPKVKLTFSDLRRLFNLAQHEKGRIGCAIVLLLLSSGVTMSVPYFLGKIIDMLQTYKHDELRQRLKQMTFVLVGIFAIGALANFGRVYLILTTSQRIIKRIREQLFNGILRKEMAFFDKQKTGELVNRLSSDTEVMSNSVTQNISDGLRALTQSIAGVGLMFYISPQLALVGLTTVPPLAVGAILFGRYIKRLSSKVQDTLAQATSVAEERFSNIRTVKAFSKEEQEIKLYNQRIGDVLQLKYKESLAYGLFFGMTGLSGNLIVLSVFYFGGISMSEESLTIGDLSSFLLYAFWVGVSISGIFSFHLELMKGVGASQAVWSILNENYNEKIALSGQKQRTIHGDPLTSALMLRDITFDSISFRYPTRQDALVLDNLTLRVPGGKVLAICGSSGSGKSTLAQLLLRFYEPQSGQITIGNIAINDMPLQWLRTNIGTVPQEPVLFSSSIYDNISYGYPSEIENAQEIVLKAKVIEAANTANASGFIEQLPEKYDTKVGERGTMLSGGQKQRVALGRAILRDPSILVLDEATSALDTQSEYLVQEALEKIMVNRTVIIIAHRLSTIIKADQIAVLDKGRIGEQGTYAQLMNIENGIFRKLVATQTMVDIYLFFSFLMSSLTELGGDKQTIEGSLNTIHSRLKCYTNDQITILDDIISIIESYYKTEKHTHERMHGSLQKSLEHTQSLSYLGTSVIGSSWTTALKELAEHYAQREASYPVLRQVILENLKIIKNGKVDEHNKVLLYDEEIIKEMADIERRTMKARRAYDEAFERLRQYLNPVKEKESSIKRLQSKISPKNELERLETAVVDTRNMYILYVSQMNYALKFYIEQFIVDLDKLLVCDLFPQIEKTLEDLVYSEYKRLRDTLQRAIHQAVEDGDEQKRRLLPKTFQNYNLVLPTDQSDQINTDEKHLSQLASTYASATNDVRDADQQIQLALDNSVLNAPLNKDSRMDSSKIKLKRMEMRKSMASFILDTLEKIVPNIKTLQTPTRSSSKLINGLKPFISSSKSEASSPSIINSIVDTTTTSISLSEFETSQANVSTTSMFPCQAVVLYDFDGANEGEISVRKDDKIFIESKPEYEGWLVAKGRDGYGLVPETYVQLLSSMATPIDQGSIKNHGNMTDNSSEKKKKQLNNSNSIPSTPGAVDDEADYFSDDE</sequence>
<dbReference type="Gene3D" id="1.20.1270.60">
    <property type="entry name" value="Arfaptin homology (AH) domain/BAR domain"/>
    <property type="match status" value="1"/>
</dbReference>
<feature type="transmembrane region" description="Helical" evidence="13">
    <location>
        <begin position="306"/>
        <end position="327"/>
    </location>
</feature>
<dbReference type="InterPro" id="IPR011527">
    <property type="entry name" value="ABC1_TM_dom"/>
</dbReference>